<evidence type="ECO:0000256" key="3">
    <source>
        <dbReference type="RuleBase" id="RU000363"/>
    </source>
</evidence>
<proteinExistence type="inferred from homology"/>
<protein>
    <submittedName>
        <fullName evidence="5">C-compound and carbohydrate metabolism</fullName>
    </submittedName>
</protein>
<dbReference type="STRING" id="595434.RISK_003574"/>
<dbReference type="Pfam" id="PF00106">
    <property type="entry name" value="adh_short"/>
    <property type="match status" value="1"/>
</dbReference>
<dbReference type="AlphaFoldDB" id="A0A0J1BD54"/>
<dbReference type="Gene3D" id="3.40.50.720">
    <property type="entry name" value="NAD(P)-binding Rossmann-like Domain"/>
    <property type="match status" value="1"/>
</dbReference>
<evidence type="ECO:0000256" key="2">
    <source>
        <dbReference type="ARBA" id="ARBA00023002"/>
    </source>
</evidence>
<keyword evidence="2" id="KW-0560">Oxidoreductase</keyword>
<keyword evidence="6" id="KW-1185">Reference proteome</keyword>
<dbReference type="InterPro" id="IPR057326">
    <property type="entry name" value="KR_dom"/>
</dbReference>
<dbReference type="InterPro" id="IPR020904">
    <property type="entry name" value="Sc_DH/Rdtase_CS"/>
</dbReference>
<gene>
    <name evidence="5" type="ORF">RISK_003574</name>
</gene>
<dbReference type="PROSITE" id="PS00061">
    <property type="entry name" value="ADH_SHORT"/>
    <property type="match status" value="1"/>
</dbReference>
<dbReference type="PRINTS" id="PR00081">
    <property type="entry name" value="GDHRDH"/>
</dbReference>
<evidence type="ECO:0000256" key="1">
    <source>
        <dbReference type="ARBA" id="ARBA00006484"/>
    </source>
</evidence>
<sequence>MNMPLPFQQVWSPEDAVTIVTGASSGIGFELTRMLVEEGAHVVAVARRQQRLTELANATSCPERVHCIVGDVTDASTREKAMAAADSLRDGRLDLLVNNAGVGAIGPFAEASPERMRRVMEVNFFAPVDWTRDALPRLRQAAQEGGHPVICNIGSVLGHRAVPDKSEYCASKFALHGWNDSLRAELVGDGIGVTLVSPSTTRSEFFDSLVETDPGQKSASVGSWPPTRVAQAALLAIKRGRSEVILSLGGKALVYADRMSPPVMNGLLAKRGR</sequence>
<dbReference type="GO" id="GO:0016020">
    <property type="term" value="C:membrane"/>
    <property type="evidence" value="ECO:0007669"/>
    <property type="project" value="TreeGrafter"/>
</dbReference>
<name>A0A0J1BD54_RHOIS</name>
<evidence type="ECO:0000259" key="4">
    <source>
        <dbReference type="SMART" id="SM00822"/>
    </source>
</evidence>
<accession>A0A0J1BD54</accession>
<dbReference type="PANTHER" id="PTHR44196:SF1">
    <property type="entry name" value="DEHYDROGENASE_REDUCTASE SDR FAMILY MEMBER 7B"/>
    <property type="match status" value="1"/>
</dbReference>
<dbReference type="SUPFAM" id="SSF51735">
    <property type="entry name" value="NAD(P)-binding Rossmann-fold domains"/>
    <property type="match status" value="1"/>
</dbReference>
<dbReference type="PRINTS" id="PR00080">
    <property type="entry name" value="SDRFAMILY"/>
</dbReference>
<evidence type="ECO:0000313" key="6">
    <source>
        <dbReference type="Proteomes" id="UP000036367"/>
    </source>
</evidence>
<dbReference type="Proteomes" id="UP000036367">
    <property type="component" value="Unassembled WGS sequence"/>
</dbReference>
<dbReference type="GO" id="GO:0016491">
    <property type="term" value="F:oxidoreductase activity"/>
    <property type="evidence" value="ECO:0007669"/>
    <property type="project" value="UniProtKB-KW"/>
</dbReference>
<dbReference type="PATRIC" id="fig|595434.4.peg.3400"/>
<dbReference type="InterPro" id="IPR036291">
    <property type="entry name" value="NAD(P)-bd_dom_sf"/>
</dbReference>
<organism evidence="5 6">
    <name type="scientific">Rhodopirellula islandica</name>
    <dbReference type="NCBI Taxonomy" id="595434"/>
    <lineage>
        <taxon>Bacteria</taxon>
        <taxon>Pseudomonadati</taxon>
        <taxon>Planctomycetota</taxon>
        <taxon>Planctomycetia</taxon>
        <taxon>Pirellulales</taxon>
        <taxon>Pirellulaceae</taxon>
        <taxon>Rhodopirellula</taxon>
    </lineage>
</organism>
<reference evidence="5" key="1">
    <citation type="submission" date="2015-05" db="EMBL/GenBank/DDBJ databases">
        <title>Permanent draft genome of Rhodopirellula islandicus K833.</title>
        <authorList>
            <person name="Kizina J."/>
            <person name="Richter M."/>
            <person name="Glockner F.O."/>
            <person name="Harder J."/>
        </authorList>
    </citation>
    <scope>NUCLEOTIDE SEQUENCE [LARGE SCALE GENOMIC DNA]</scope>
    <source>
        <strain evidence="5">K833</strain>
    </source>
</reference>
<dbReference type="EMBL" id="LECT01000028">
    <property type="protein sequence ID" value="KLU04520.1"/>
    <property type="molecule type" value="Genomic_DNA"/>
</dbReference>
<dbReference type="SMART" id="SM00822">
    <property type="entry name" value="PKS_KR"/>
    <property type="match status" value="1"/>
</dbReference>
<evidence type="ECO:0000313" key="5">
    <source>
        <dbReference type="EMBL" id="KLU04520.1"/>
    </source>
</evidence>
<feature type="domain" description="Ketoreductase" evidence="4">
    <location>
        <begin position="16"/>
        <end position="199"/>
    </location>
</feature>
<comment type="caution">
    <text evidence="5">The sequence shown here is derived from an EMBL/GenBank/DDBJ whole genome shotgun (WGS) entry which is preliminary data.</text>
</comment>
<comment type="similarity">
    <text evidence="1 3">Belongs to the short-chain dehydrogenases/reductases (SDR) family.</text>
</comment>
<dbReference type="PANTHER" id="PTHR44196">
    <property type="entry name" value="DEHYDROGENASE/REDUCTASE SDR FAMILY MEMBER 7B"/>
    <property type="match status" value="1"/>
</dbReference>
<dbReference type="InterPro" id="IPR002347">
    <property type="entry name" value="SDR_fam"/>
</dbReference>